<keyword evidence="1" id="KW-0812">Transmembrane</keyword>
<dbReference type="InterPro" id="IPR019206">
    <property type="entry name" value="DUF2085_TM"/>
</dbReference>
<proteinExistence type="predicted"/>
<dbReference type="EMBL" id="DSYK01000767">
    <property type="protein sequence ID" value="HGS23198.1"/>
    <property type="molecule type" value="Genomic_DNA"/>
</dbReference>
<feature type="transmembrane region" description="Helical" evidence="1">
    <location>
        <begin position="245"/>
        <end position="264"/>
    </location>
</feature>
<evidence type="ECO:0000313" key="2">
    <source>
        <dbReference type="EMBL" id="HGS23198.1"/>
    </source>
</evidence>
<accession>A0A7C4KJS9</accession>
<dbReference type="AlphaFoldDB" id="A0A7C4KJS9"/>
<gene>
    <name evidence="2" type="ORF">ENT37_15195</name>
</gene>
<organism evidence="2">
    <name type="scientific">Anaerolinea thermolimosa</name>
    <dbReference type="NCBI Taxonomy" id="229919"/>
    <lineage>
        <taxon>Bacteria</taxon>
        <taxon>Bacillati</taxon>
        <taxon>Chloroflexota</taxon>
        <taxon>Anaerolineae</taxon>
        <taxon>Anaerolineales</taxon>
        <taxon>Anaerolineaceae</taxon>
        <taxon>Anaerolinea</taxon>
    </lineage>
</organism>
<feature type="transmembrane region" description="Helical" evidence="1">
    <location>
        <begin position="222"/>
        <end position="238"/>
    </location>
</feature>
<feature type="transmembrane region" description="Helical" evidence="1">
    <location>
        <begin position="117"/>
        <end position="139"/>
    </location>
</feature>
<keyword evidence="1" id="KW-1133">Transmembrane helix</keyword>
<dbReference type="Gene3D" id="3.40.30.10">
    <property type="entry name" value="Glutaredoxin"/>
    <property type="match status" value="1"/>
</dbReference>
<evidence type="ECO:0000256" key="1">
    <source>
        <dbReference type="SAM" id="Phobius"/>
    </source>
</evidence>
<protein>
    <submittedName>
        <fullName evidence="2">DUF2085 domain-containing protein</fullName>
    </submittedName>
</protein>
<keyword evidence="1" id="KW-0472">Membrane</keyword>
<dbReference type="SUPFAM" id="SSF52833">
    <property type="entry name" value="Thioredoxin-like"/>
    <property type="match status" value="1"/>
</dbReference>
<name>A0A7C4KJS9_9CHLR</name>
<sequence length="332" mass="37526">MITVTLYCNGQDSDCQAVKALLSDLETEFPHRVIEIDINRDRALKKAFETRVPLLQIGPYQLEGEFTVQRLRVALGAATDRVSQLEKIGDQGYRDRVARGQVLTGGDRLSLWISKNYIHVFNVLIFIYVGLPFLAPVLVRNGAVSTANLIYRVYSVVCHQLPFRSWFLYGEQAFYPRQLAGIEGVISYEQATHEEKIDVFNDRWFIGNAQLGYKVALCQRDVAIYGSMLIFGIGFALSGRRIKPLPWYLWVVIGLGPIALDGFSQLPGIIGNLPAWLPVRESTPLLRTLTGSLFGVMTAWYLYPMIEETMLETRRIITRKMATVEQLATKAD</sequence>
<comment type="caution">
    <text evidence="2">The sequence shown here is derived from an EMBL/GenBank/DDBJ whole genome shotgun (WGS) entry which is preliminary data.</text>
</comment>
<dbReference type="Pfam" id="PF09858">
    <property type="entry name" value="DUF2085"/>
    <property type="match status" value="1"/>
</dbReference>
<dbReference type="InterPro" id="IPR036249">
    <property type="entry name" value="Thioredoxin-like_sf"/>
</dbReference>
<feature type="transmembrane region" description="Helical" evidence="1">
    <location>
        <begin position="284"/>
        <end position="303"/>
    </location>
</feature>
<reference evidence="2" key="1">
    <citation type="journal article" date="2020" name="mSystems">
        <title>Genome- and Community-Level Interaction Insights into Carbon Utilization and Element Cycling Functions of Hydrothermarchaeota in Hydrothermal Sediment.</title>
        <authorList>
            <person name="Zhou Z."/>
            <person name="Liu Y."/>
            <person name="Xu W."/>
            <person name="Pan J."/>
            <person name="Luo Z.H."/>
            <person name="Li M."/>
        </authorList>
    </citation>
    <scope>NUCLEOTIDE SEQUENCE [LARGE SCALE GENOMIC DNA]</scope>
    <source>
        <strain evidence="2">SpSt-573</strain>
    </source>
</reference>